<organism evidence="2 3">
    <name type="scientific">Cryptolaemus montrouzieri</name>
    <dbReference type="NCBI Taxonomy" id="559131"/>
    <lineage>
        <taxon>Eukaryota</taxon>
        <taxon>Metazoa</taxon>
        <taxon>Ecdysozoa</taxon>
        <taxon>Arthropoda</taxon>
        <taxon>Hexapoda</taxon>
        <taxon>Insecta</taxon>
        <taxon>Pterygota</taxon>
        <taxon>Neoptera</taxon>
        <taxon>Endopterygota</taxon>
        <taxon>Coleoptera</taxon>
        <taxon>Polyphaga</taxon>
        <taxon>Cucujiformia</taxon>
        <taxon>Coccinelloidea</taxon>
        <taxon>Coccinellidae</taxon>
        <taxon>Scymninae</taxon>
        <taxon>Scymnini</taxon>
        <taxon>Cryptolaemus</taxon>
    </lineage>
</organism>
<dbReference type="Proteomes" id="UP001516400">
    <property type="component" value="Unassembled WGS sequence"/>
</dbReference>
<dbReference type="EMBL" id="JABFTP020000083">
    <property type="protein sequence ID" value="KAL3275337.1"/>
    <property type="molecule type" value="Genomic_DNA"/>
</dbReference>
<sequence length="190" mass="21855">MINVPHKLNEELEFRIEDQKQIINLLKTKDKVSEINPNNNKYSSSSDYVDGQSGWRFRSRGKQGARPDKGGIDGTNAKEEKTINHDRIIDHGQKNFTNVMPVPRSRTVGKSVASEQDDVDDFKGAKKLSWLYVSRARPDSTSERLENYLKKLFPDETFIVQELELNTNTNKSYKVDFNFSLLEDIKTSQI</sequence>
<gene>
    <name evidence="2" type="ORF">HHI36_020104</name>
</gene>
<reference evidence="2 3" key="1">
    <citation type="journal article" date="2021" name="BMC Biol.">
        <title>Horizontally acquired antibacterial genes associated with adaptive radiation of ladybird beetles.</title>
        <authorList>
            <person name="Li H.S."/>
            <person name="Tang X.F."/>
            <person name="Huang Y.H."/>
            <person name="Xu Z.Y."/>
            <person name="Chen M.L."/>
            <person name="Du X.Y."/>
            <person name="Qiu B.Y."/>
            <person name="Chen P.T."/>
            <person name="Zhang W."/>
            <person name="Slipinski A."/>
            <person name="Escalona H.E."/>
            <person name="Waterhouse R.M."/>
            <person name="Zwick A."/>
            <person name="Pang H."/>
        </authorList>
    </citation>
    <scope>NUCLEOTIDE SEQUENCE [LARGE SCALE GENOMIC DNA]</scope>
    <source>
        <strain evidence="2">SYSU2018</strain>
    </source>
</reference>
<accession>A0ABD2NA08</accession>
<name>A0ABD2NA08_9CUCU</name>
<feature type="region of interest" description="Disordered" evidence="1">
    <location>
        <begin position="35"/>
        <end position="83"/>
    </location>
</feature>
<dbReference type="AlphaFoldDB" id="A0ABD2NA08"/>
<evidence type="ECO:0000313" key="2">
    <source>
        <dbReference type="EMBL" id="KAL3275337.1"/>
    </source>
</evidence>
<comment type="caution">
    <text evidence="2">The sequence shown here is derived from an EMBL/GenBank/DDBJ whole genome shotgun (WGS) entry which is preliminary data.</text>
</comment>
<feature type="compositionally biased region" description="Polar residues" evidence="1">
    <location>
        <begin position="35"/>
        <end position="47"/>
    </location>
</feature>
<evidence type="ECO:0000256" key="1">
    <source>
        <dbReference type="SAM" id="MobiDB-lite"/>
    </source>
</evidence>
<feature type="compositionally biased region" description="Basic and acidic residues" evidence="1">
    <location>
        <begin position="65"/>
        <end position="83"/>
    </location>
</feature>
<proteinExistence type="predicted"/>
<keyword evidence="3" id="KW-1185">Reference proteome</keyword>
<protein>
    <submittedName>
        <fullName evidence="2">Uncharacterized protein</fullName>
    </submittedName>
</protein>
<evidence type="ECO:0000313" key="3">
    <source>
        <dbReference type="Proteomes" id="UP001516400"/>
    </source>
</evidence>